<dbReference type="Proteomes" id="UP000821853">
    <property type="component" value="Chromosome 5"/>
</dbReference>
<reference evidence="5 6" key="1">
    <citation type="journal article" date="2020" name="Cell">
        <title>Large-Scale Comparative Analyses of Tick Genomes Elucidate Their Genetic Diversity and Vector Capacities.</title>
        <authorList>
            <consortium name="Tick Genome and Microbiome Consortium (TIGMIC)"/>
            <person name="Jia N."/>
            <person name="Wang J."/>
            <person name="Shi W."/>
            <person name="Du L."/>
            <person name="Sun Y."/>
            <person name="Zhan W."/>
            <person name="Jiang J.F."/>
            <person name="Wang Q."/>
            <person name="Zhang B."/>
            <person name="Ji P."/>
            <person name="Bell-Sakyi L."/>
            <person name="Cui X.M."/>
            <person name="Yuan T.T."/>
            <person name="Jiang B.G."/>
            <person name="Yang W.F."/>
            <person name="Lam T.T."/>
            <person name="Chang Q.C."/>
            <person name="Ding S.J."/>
            <person name="Wang X.J."/>
            <person name="Zhu J.G."/>
            <person name="Ruan X.D."/>
            <person name="Zhao L."/>
            <person name="Wei J.T."/>
            <person name="Ye R.Z."/>
            <person name="Que T.C."/>
            <person name="Du C.H."/>
            <person name="Zhou Y.H."/>
            <person name="Cheng J.X."/>
            <person name="Dai P.F."/>
            <person name="Guo W.B."/>
            <person name="Han X.H."/>
            <person name="Huang E.J."/>
            <person name="Li L.F."/>
            <person name="Wei W."/>
            <person name="Gao Y.C."/>
            <person name="Liu J.Z."/>
            <person name="Shao H.Z."/>
            <person name="Wang X."/>
            <person name="Wang C.C."/>
            <person name="Yang T.C."/>
            <person name="Huo Q.B."/>
            <person name="Li W."/>
            <person name="Chen H.Y."/>
            <person name="Chen S.E."/>
            <person name="Zhou L.G."/>
            <person name="Ni X.B."/>
            <person name="Tian J.H."/>
            <person name="Sheng Y."/>
            <person name="Liu T."/>
            <person name="Pan Y.S."/>
            <person name="Xia L.Y."/>
            <person name="Li J."/>
            <person name="Zhao F."/>
            <person name="Cao W.C."/>
        </authorList>
    </citation>
    <scope>NUCLEOTIDE SEQUENCE [LARGE SCALE GENOMIC DNA]</scope>
    <source>
        <strain evidence="5">HaeL-2018</strain>
    </source>
</reference>
<dbReference type="VEuPathDB" id="VectorBase:HLOH_063101"/>
<accession>A0A9J6GMK9</accession>
<evidence type="ECO:0000313" key="6">
    <source>
        <dbReference type="Proteomes" id="UP000821853"/>
    </source>
</evidence>
<keyword evidence="2" id="KW-0808">Transferase</keyword>
<protein>
    <recommendedName>
        <fullName evidence="4">Sulfotransferase domain-containing protein</fullName>
    </recommendedName>
</protein>
<dbReference type="Gene3D" id="3.40.50.300">
    <property type="entry name" value="P-loop containing nucleotide triphosphate hydrolases"/>
    <property type="match status" value="1"/>
</dbReference>
<dbReference type="OrthoDB" id="205623at2759"/>
<dbReference type="Pfam" id="PF00685">
    <property type="entry name" value="Sulfotransfer_1"/>
    <property type="match status" value="1"/>
</dbReference>
<dbReference type="InterPro" id="IPR000863">
    <property type="entry name" value="Sulfotransferase_dom"/>
</dbReference>
<evidence type="ECO:0000259" key="4">
    <source>
        <dbReference type="Pfam" id="PF00685"/>
    </source>
</evidence>
<evidence type="ECO:0000256" key="2">
    <source>
        <dbReference type="ARBA" id="ARBA00022679"/>
    </source>
</evidence>
<dbReference type="InterPro" id="IPR027417">
    <property type="entry name" value="P-loop_NTPase"/>
</dbReference>
<comment type="similarity">
    <text evidence="1">Belongs to the sulfotransferase 1 family.</text>
</comment>
<proteinExistence type="inferred from homology"/>
<comment type="caution">
    <text evidence="5">The sequence shown here is derived from an EMBL/GenBank/DDBJ whole genome shotgun (WGS) entry which is preliminary data.</text>
</comment>
<keyword evidence="6" id="KW-1185">Reference proteome</keyword>
<evidence type="ECO:0000313" key="5">
    <source>
        <dbReference type="EMBL" id="KAH9376097.1"/>
    </source>
</evidence>
<feature type="domain" description="Sulfotransferase" evidence="4">
    <location>
        <begin position="164"/>
        <end position="418"/>
    </location>
</feature>
<dbReference type="EMBL" id="JABSTR010000007">
    <property type="protein sequence ID" value="KAH9376097.1"/>
    <property type="molecule type" value="Genomic_DNA"/>
</dbReference>
<evidence type="ECO:0000256" key="3">
    <source>
        <dbReference type="SAM" id="MobiDB-lite"/>
    </source>
</evidence>
<evidence type="ECO:0000256" key="1">
    <source>
        <dbReference type="ARBA" id="ARBA00005771"/>
    </source>
</evidence>
<organism evidence="5 6">
    <name type="scientific">Haemaphysalis longicornis</name>
    <name type="common">Bush tick</name>
    <dbReference type="NCBI Taxonomy" id="44386"/>
    <lineage>
        <taxon>Eukaryota</taxon>
        <taxon>Metazoa</taxon>
        <taxon>Ecdysozoa</taxon>
        <taxon>Arthropoda</taxon>
        <taxon>Chelicerata</taxon>
        <taxon>Arachnida</taxon>
        <taxon>Acari</taxon>
        <taxon>Parasitiformes</taxon>
        <taxon>Ixodida</taxon>
        <taxon>Ixodoidea</taxon>
        <taxon>Ixodidae</taxon>
        <taxon>Haemaphysalinae</taxon>
        <taxon>Haemaphysalis</taxon>
    </lineage>
</organism>
<feature type="region of interest" description="Disordered" evidence="3">
    <location>
        <begin position="46"/>
        <end position="73"/>
    </location>
</feature>
<sequence>MVHVLMNTGRNNEIHELYLASTCLFLLRPTADFFCVTPASVQSAICSPSGSAETPALGRGGERGRGRASYRGPSRESLHMFTQIRALCKTTTLDETVRCRRQLRGRVDGCESIVERLRAMPADGGRTVVNYEARPTFVDGIPVVSHFDERLVREALRYEPRSGDVILATFPKTGTTWCQYLIWGIHNLDAVEAGSLPTVEDMLKKEFPYIELLGTQSTIAERDPPRFMKSHLPPEVIHRPLSAAKFVSCLRNPFDVAVSYFHMRYGRRHLTGLPPNYGFDHFLEEMLTGGLVGGDHFQHSLSWYERGKKHDNVLVFFYEELKEQPSKIVLQLAEFLNPDSAARLRAEPGLLDGLLEQTSLNNLRRLTGVESYVEGDFSLLHPTSALFRKGVVGGWRSSFTQDQERKLREAYEEALGGTELYDFWAKHIK</sequence>
<dbReference type="GO" id="GO:0008146">
    <property type="term" value="F:sulfotransferase activity"/>
    <property type="evidence" value="ECO:0007669"/>
    <property type="project" value="InterPro"/>
</dbReference>
<dbReference type="OMA" id="AGTEMHD"/>
<name>A0A9J6GMK9_HAELO</name>
<dbReference type="SUPFAM" id="SSF52540">
    <property type="entry name" value="P-loop containing nucleoside triphosphate hydrolases"/>
    <property type="match status" value="1"/>
</dbReference>
<dbReference type="PANTHER" id="PTHR11783">
    <property type="entry name" value="SULFOTRANSFERASE SULT"/>
    <property type="match status" value="1"/>
</dbReference>
<dbReference type="AlphaFoldDB" id="A0A9J6GMK9"/>
<gene>
    <name evidence="5" type="ORF">HPB48_014487</name>
</gene>